<evidence type="ECO:0008006" key="4">
    <source>
        <dbReference type="Google" id="ProtNLM"/>
    </source>
</evidence>
<sequence length="270" mass="31131">MVIGSPTCNSNQKMRHDRFGNNICCYTVTCAQGQKFAFCENDQGHDTCTNCPENTYHLDIIDTSIMTSELDPCIPRPTCEQPEVKLENGRCVCDRSRGYFGNDFNNCMLAEIVCSSPGFELRDNGTNCEPCDEDFFKPEASAEHICRRKSHCHESQEIANDGSTTVDRSCKARTLWNVSPLKITTEQHSSNTTIPIDKENCSSVLLNITKQLKNLQKEVKKLNRRNTQIHEKLRALRRKRKEKTGTRRKKIEMHKRKQKSQHLQLYQWIK</sequence>
<evidence type="ECO:0000256" key="1">
    <source>
        <dbReference type="SAM" id="MobiDB-lite"/>
    </source>
</evidence>
<gene>
    <name evidence="2" type="ORF">MEDL_3006</name>
</gene>
<keyword evidence="3" id="KW-1185">Reference proteome</keyword>
<dbReference type="AlphaFoldDB" id="A0A8S3PV06"/>
<dbReference type="OrthoDB" id="6140356at2759"/>
<organism evidence="2 3">
    <name type="scientific">Mytilus edulis</name>
    <name type="common">Blue mussel</name>
    <dbReference type="NCBI Taxonomy" id="6550"/>
    <lineage>
        <taxon>Eukaryota</taxon>
        <taxon>Metazoa</taxon>
        <taxon>Spiralia</taxon>
        <taxon>Lophotrochozoa</taxon>
        <taxon>Mollusca</taxon>
        <taxon>Bivalvia</taxon>
        <taxon>Autobranchia</taxon>
        <taxon>Pteriomorphia</taxon>
        <taxon>Mytilida</taxon>
        <taxon>Mytiloidea</taxon>
        <taxon>Mytilidae</taxon>
        <taxon>Mytilinae</taxon>
        <taxon>Mytilus</taxon>
    </lineage>
</organism>
<dbReference type="Gene3D" id="2.10.50.10">
    <property type="entry name" value="Tumor Necrosis Factor Receptor, subunit A, domain 2"/>
    <property type="match status" value="1"/>
</dbReference>
<evidence type="ECO:0000313" key="3">
    <source>
        <dbReference type="Proteomes" id="UP000683360"/>
    </source>
</evidence>
<reference evidence="2" key="1">
    <citation type="submission" date="2021-03" db="EMBL/GenBank/DDBJ databases">
        <authorList>
            <person name="Bekaert M."/>
        </authorList>
    </citation>
    <scope>NUCLEOTIDE SEQUENCE</scope>
</reference>
<dbReference type="EMBL" id="CAJPWZ010000172">
    <property type="protein sequence ID" value="CAG2187525.1"/>
    <property type="molecule type" value="Genomic_DNA"/>
</dbReference>
<dbReference type="Proteomes" id="UP000683360">
    <property type="component" value="Unassembled WGS sequence"/>
</dbReference>
<proteinExistence type="predicted"/>
<name>A0A8S3PV06_MYTED</name>
<comment type="caution">
    <text evidence="2">The sequence shown here is derived from an EMBL/GenBank/DDBJ whole genome shotgun (WGS) entry which is preliminary data.</text>
</comment>
<feature type="region of interest" description="Disordered" evidence="1">
    <location>
        <begin position="238"/>
        <end position="259"/>
    </location>
</feature>
<protein>
    <recommendedName>
        <fullName evidence="4">TNFR-Cys domain-containing protein</fullName>
    </recommendedName>
</protein>
<accession>A0A8S3PV06</accession>
<evidence type="ECO:0000313" key="2">
    <source>
        <dbReference type="EMBL" id="CAG2187525.1"/>
    </source>
</evidence>